<accession>A0A919A096</accession>
<feature type="region of interest" description="Disordered" evidence="4">
    <location>
        <begin position="455"/>
        <end position="499"/>
    </location>
</feature>
<dbReference type="SMART" id="SM00382">
    <property type="entry name" value="AAA"/>
    <property type="match status" value="1"/>
</dbReference>
<dbReference type="InterPro" id="IPR050206">
    <property type="entry name" value="FtsK/SpoIIIE/SftA"/>
</dbReference>
<protein>
    <recommendedName>
        <fullName evidence="5">FtsK domain-containing protein</fullName>
    </recommendedName>
</protein>
<dbReference type="Proteomes" id="UP000641386">
    <property type="component" value="Unassembled WGS sequence"/>
</dbReference>
<feature type="binding site" evidence="3">
    <location>
        <begin position="1487"/>
        <end position="1494"/>
    </location>
    <ligand>
        <name>ATP</name>
        <dbReference type="ChEBI" id="CHEBI:30616"/>
    </ligand>
</feature>
<feature type="domain" description="FtsK" evidence="5">
    <location>
        <begin position="1469"/>
        <end position="1664"/>
    </location>
</feature>
<reference evidence="6" key="1">
    <citation type="journal article" date="2014" name="Int. J. Syst. Evol. Microbiol.">
        <title>Complete genome sequence of Corynebacterium casei LMG S-19264T (=DSM 44701T), isolated from a smear-ripened cheese.</title>
        <authorList>
            <consortium name="US DOE Joint Genome Institute (JGI-PGF)"/>
            <person name="Walter F."/>
            <person name="Albersmeier A."/>
            <person name="Kalinowski J."/>
            <person name="Ruckert C."/>
        </authorList>
    </citation>
    <scope>NUCLEOTIDE SEQUENCE</scope>
    <source>
        <strain evidence="6">JCM 3302</strain>
    </source>
</reference>
<dbReference type="SUPFAM" id="SSF52540">
    <property type="entry name" value="P-loop containing nucleoside triphosphate hydrolases"/>
    <property type="match status" value="1"/>
</dbReference>
<dbReference type="Pfam" id="PF01580">
    <property type="entry name" value="FtsK_SpoIIIE"/>
    <property type="match status" value="1"/>
</dbReference>
<dbReference type="EMBL" id="BNBC01000018">
    <property type="protein sequence ID" value="GHE81446.1"/>
    <property type="molecule type" value="Genomic_DNA"/>
</dbReference>
<dbReference type="PANTHER" id="PTHR22683:SF41">
    <property type="entry name" value="DNA TRANSLOCASE FTSK"/>
    <property type="match status" value="1"/>
</dbReference>
<keyword evidence="2 3" id="KW-0067">ATP-binding</keyword>
<evidence type="ECO:0000256" key="2">
    <source>
        <dbReference type="ARBA" id="ARBA00022840"/>
    </source>
</evidence>
<dbReference type="InterPro" id="IPR003593">
    <property type="entry name" value="AAA+_ATPase"/>
</dbReference>
<name>A0A919A096_9ACTN</name>
<feature type="region of interest" description="Disordered" evidence="4">
    <location>
        <begin position="1282"/>
        <end position="1343"/>
    </location>
</feature>
<dbReference type="GO" id="GO:0005524">
    <property type="term" value="F:ATP binding"/>
    <property type="evidence" value="ECO:0007669"/>
    <property type="project" value="UniProtKB-UniRule"/>
</dbReference>
<proteinExistence type="predicted"/>
<dbReference type="InterPro" id="IPR002543">
    <property type="entry name" value="FtsK_dom"/>
</dbReference>
<gene>
    <name evidence="6" type="ORF">GCM10014715_41290</name>
</gene>
<evidence type="ECO:0000256" key="4">
    <source>
        <dbReference type="SAM" id="MobiDB-lite"/>
    </source>
</evidence>
<evidence type="ECO:0000313" key="7">
    <source>
        <dbReference type="Proteomes" id="UP000641386"/>
    </source>
</evidence>
<comment type="caution">
    <text evidence="6">The sequence shown here is derived from an EMBL/GenBank/DDBJ whole genome shotgun (WGS) entry which is preliminary data.</text>
</comment>
<reference evidence="6" key="2">
    <citation type="submission" date="2020-09" db="EMBL/GenBank/DDBJ databases">
        <authorList>
            <person name="Sun Q."/>
            <person name="Ohkuma M."/>
        </authorList>
    </citation>
    <scope>NUCLEOTIDE SEQUENCE</scope>
    <source>
        <strain evidence="6">JCM 3302</strain>
    </source>
</reference>
<sequence length="1715" mass="183249">MTDTRAPMAAGAIASALVEAAAGSMTHRRLYLRTHLSVPPAAVFAQMEASLTHEVTVGSDSPRQLAAAPAGRALLIPYLVDEERPGPNRGRRGYAATLRTDFAAHASAGAPHVLLVLDEHPFETVLTAAEDAADLPQLQWGRLVARIAQGASGPAASVVTTVAADLEYIPESLRAGALLDEFATFAAADWSSTEQAGLALADLSPYLADPQPTAARLKQSREWRHWLRTWTRPDRDLAAELVRYAGEHTPGVKNVLAALGVGGLDWHRFTLCDLPARPDKSKAALVIPAQLDGVRSFLPNGHSAAAWIGPGDESLAIRFTGDPKGLAASARVRWGGRETEKPVVDEAELVVHLKVPDAGTTGWQFGRLDLRRGQHLDLAVFRGEGTWFPVERSLALDPLAEAFIAPDPASVAAVGHDGIILGSAQLGDEVANSDPGERVMAAAVYAGARQDIPLLDESDLESSTPPGEGYDGPNEGDGPDGAPPPEPPSEPAPPATQGTAATGAHALLAFTSARAHSGLPVATELLHFAGGDAPGFSGGGINQALESQNLSRGLDGLALEAAVLQQPSVLAFAVSREGSSPRLVPDHPLESLSLGSLNSTVVQAFLKTRAAFFESLREYGSVHALLCGAAQEQGRAYTDAYQALLSSISVPGRYEPEYDRLLLCDLVSDAATGQCWLAPTNPVTVAWALELARTASHWAQEGAQLALRDLDALSPAFLLPLLHHGQRWWEVDPRSPRLWRRYRPLGSSLALGGGDPRTITRRLEKFLAVFDDYKDPRQRLAVALHEPGDGGSAADALRAFYAAEHRPGAEQVRPGLDVTVYAGDGRVPEQMAKLVAPDNDADVDKLVRSRISLTCAPGEQEPSFAHLSFVFRSPAQREPRSADLGERAPTAWVSGLAAAPGRTARIGANEKAFASGLFVAPGSGPLAPLLTRTLELVGGQPRGRLAPAATQVTTTVIEPGAMDAVYANSVWTTHADRLLGPEAFAPAPGHAPSIVDFDDRSSYWQSGLDSITVTERVEPYRTALTRAFAPAAELMRSALPGLLDLGNAVSGRWNMDLLSLPVNKVRERVGLLAAIAALRDLDRAFTPTKSSGDLGGVLLSLEELFRLLQASGVKRPSMRLCDDLLYLRISDNGNGRLQLHTRLIEVKFTSEGRPDLGIARGEIEATRAWLDEIYNRASFSRPFRSRDLAEFIRTGAARNASFGLPGLDPAAVEKIATAVAAGEFDLMLSFTAATDRLHGDVISLELDSPRMAHRQSLPGNGTSPMGYVRLGAPALQRLAQGEPLPQPQGWARVSFPPADEPPPAAMAEPEDDGPPPGGGRDGADGANAGGEMGTPPAFPEENFRTDGISESLAREVAAKAAELDEAAAKYELNLAPFDTAAAQVGPSVIRYRTRLLGKQTIAGVRNKALDLGREIGVAEGVLVDQEPYYLTVDVPRRERVVVPLADSLYKLQDVDDLGALPFLLGVAPSGEVRVADLARLPHLLVAGATGSGKSVLLRGLLCCLARVRSPRQLQVLIIDPKQVDFMPFEDLPHLTDRRIVTDPAESITVLTETLEREVSWRRAKLKDVGATSALEFYEMGHSVEELPQMVILVDEFADLAASLERRDRQSFMNLIQRFGQLTRAFGIYLVLATQRPSVQVITGDIKANLTARVALKVQSAVDSTTILGRGGAESLRDRGDLLFDHGGITERLQAFYATLQDVRSVTSLWSGEAGQ</sequence>
<feature type="compositionally biased region" description="Pro residues" evidence="4">
    <location>
        <begin position="481"/>
        <end position="494"/>
    </location>
</feature>
<dbReference type="PROSITE" id="PS50901">
    <property type="entry name" value="FTSK"/>
    <property type="match status" value="1"/>
</dbReference>
<organism evidence="6 7">
    <name type="scientific">Streptomyces spiralis</name>
    <dbReference type="NCBI Taxonomy" id="66376"/>
    <lineage>
        <taxon>Bacteria</taxon>
        <taxon>Bacillati</taxon>
        <taxon>Actinomycetota</taxon>
        <taxon>Actinomycetes</taxon>
        <taxon>Kitasatosporales</taxon>
        <taxon>Streptomycetaceae</taxon>
        <taxon>Streptomyces</taxon>
    </lineage>
</organism>
<dbReference type="InterPro" id="IPR027417">
    <property type="entry name" value="P-loop_NTPase"/>
</dbReference>
<dbReference type="Gene3D" id="3.40.50.300">
    <property type="entry name" value="P-loop containing nucleotide triphosphate hydrolases"/>
    <property type="match status" value="1"/>
</dbReference>
<keyword evidence="1 3" id="KW-0547">Nucleotide-binding</keyword>
<dbReference type="RefSeq" id="WP_189902304.1">
    <property type="nucleotide sequence ID" value="NZ_BNBC01000018.1"/>
</dbReference>
<evidence type="ECO:0000259" key="5">
    <source>
        <dbReference type="PROSITE" id="PS50901"/>
    </source>
</evidence>
<evidence type="ECO:0000256" key="3">
    <source>
        <dbReference type="PROSITE-ProRule" id="PRU00289"/>
    </source>
</evidence>
<evidence type="ECO:0000256" key="1">
    <source>
        <dbReference type="ARBA" id="ARBA00022741"/>
    </source>
</evidence>
<dbReference type="GO" id="GO:0003677">
    <property type="term" value="F:DNA binding"/>
    <property type="evidence" value="ECO:0007669"/>
    <property type="project" value="InterPro"/>
</dbReference>
<keyword evidence="7" id="KW-1185">Reference proteome</keyword>
<evidence type="ECO:0000313" key="6">
    <source>
        <dbReference type="EMBL" id="GHE81446.1"/>
    </source>
</evidence>
<dbReference type="PANTHER" id="PTHR22683">
    <property type="entry name" value="SPORULATION PROTEIN RELATED"/>
    <property type="match status" value="1"/>
</dbReference>